<dbReference type="InterPro" id="IPR015421">
    <property type="entry name" value="PyrdxlP-dep_Trfase_major"/>
</dbReference>
<name>A0A650ELI8_9HELI</name>
<sequence>MIYLDNAATSFPKPQCVVDAVSNFLTHIGATPGRSAHSLSIQSGRLLYETRLALANFIKQEDERRIIFTSNATSAINAVLYGLLKPNDKVITTALEHNSVIRPLHTLSQRRNIRIHIIESSPFCEIDLDSLEQELKDARVLICTYANNVTGAVLPIKTLRELTHQYGVLMVLDASQAIGSLEVLAAQADIICASCHKGLYAPSSLGFISLNPAFDEEMLDHFMQGGSGSRSENIEHPIELPDKYECGTPNMCAIAGLYAGIEWLNQQGLEKIHTSQMALWNQLYQGIFSLENIKIYDVCASHLATLAFNIEGFSPSEVGLRLDQEFGILTRVGLHCSPLTHKSIGSFALGGSVRISIGAFNTAEEIDKAIEAIAHIAHCLRR</sequence>
<protein>
    <submittedName>
        <fullName evidence="3">Cysteine desulfurase</fullName>
    </submittedName>
</protein>
<evidence type="ECO:0000256" key="1">
    <source>
        <dbReference type="ARBA" id="ARBA00022898"/>
    </source>
</evidence>
<dbReference type="Gene3D" id="3.40.640.10">
    <property type="entry name" value="Type I PLP-dependent aspartate aminotransferase-like (Major domain)"/>
    <property type="match status" value="1"/>
</dbReference>
<dbReference type="PANTHER" id="PTHR43586">
    <property type="entry name" value="CYSTEINE DESULFURASE"/>
    <property type="match status" value="1"/>
</dbReference>
<dbReference type="PANTHER" id="PTHR43586:SF4">
    <property type="entry name" value="ISOPENICILLIN N EPIMERASE"/>
    <property type="match status" value="1"/>
</dbReference>
<dbReference type="AlphaFoldDB" id="A0A650ELI8"/>
<evidence type="ECO:0000259" key="2">
    <source>
        <dbReference type="Pfam" id="PF00266"/>
    </source>
</evidence>
<dbReference type="InterPro" id="IPR000192">
    <property type="entry name" value="Aminotrans_V_dom"/>
</dbReference>
<dbReference type="InterPro" id="IPR015424">
    <property type="entry name" value="PyrdxlP-dep_Trfase"/>
</dbReference>
<evidence type="ECO:0000313" key="3">
    <source>
        <dbReference type="EMBL" id="QGT50493.1"/>
    </source>
</evidence>
<reference evidence="3" key="1">
    <citation type="journal article" date="2020" name="J. ISSAAS">
        <title>Lactobacilli and other gastrointestinal microbiota of Peromyscus leucopus, reservoir host for agents of Lyme disease and other zoonoses in North America.</title>
        <authorList>
            <person name="Milovic A."/>
            <person name="Bassam K."/>
            <person name="Shao H."/>
            <person name="Chatzistamou I."/>
            <person name="Tufts D.M."/>
            <person name="Diuk-Wasser M."/>
            <person name="Barbour A.G."/>
        </authorList>
    </citation>
    <scope>NUCLEOTIDE SEQUENCE</scope>
    <source>
        <strain evidence="3">LL4</strain>
    </source>
</reference>
<gene>
    <name evidence="3" type="ORF">Helico5904_1650</name>
</gene>
<feature type="domain" description="Aminotransferase class V" evidence="2">
    <location>
        <begin position="2"/>
        <end position="368"/>
    </location>
</feature>
<dbReference type="Pfam" id="PF00266">
    <property type="entry name" value="Aminotran_5"/>
    <property type="match status" value="1"/>
</dbReference>
<dbReference type="SUPFAM" id="SSF53383">
    <property type="entry name" value="PLP-dependent transferases"/>
    <property type="match status" value="1"/>
</dbReference>
<proteinExistence type="predicted"/>
<dbReference type="EMBL" id="MN577569">
    <property type="protein sequence ID" value="QGT50493.1"/>
    <property type="molecule type" value="Genomic_DNA"/>
</dbReference>
<accession>A0A650ELI8</accession>
<dbReference type="InterPro" id="IPR015422">
    <property type="entry name" value="PyrdxlP-dep_Trfase_small"/>
</dbReference>
<dbReference type="Gene3D" id="3.90.1150.10">
    <property type="entry name" value="Aspartate Aminotransferase, domain 1"/>
    <property type="match status" value="1"/>
</dbReference>
<organism evidence="3">
    <name type="scientific">uncultured Helicobacter sp</name>
    <dbReference type="NCBI Taxonomy" id="175537"/>
    <lineage>
        <taxon>Bacteria</taxon>
        <taxon>Pseudomonadati</taxon>
        <taxon>Campylobacterota</taxon>
        <taxon>Epsilonproteobacteria</taxon>
        <taxon>Campylobacterales</taxon>
        <taxon>Helicobacteraceae</taxon>
        <taxon>Helicobacter</taxon>
        <taxon>environmental samples</taxon>
    </lineage>
</organism>
<keyword evidence="1" id="KW-0663">Pyridoxal phosphate</keyword>